<evidence type="ECO:0000259" key="2">
    <source>
        <dbReference type="Pfam" id="PF16655"/>
    </source>
</evidence>
<gene>
    <name evidence="3" type="ORF">O3303_19555</name>
</gene>
<dbReference type="InterPro" id="IPR018946">
    <property type="entry name" value="PhoD-like_MPP"/>
</dbReference>
<proteinExistence type="predicted"/>
<geneLocation type="plasmid" evidence="3 4">
    <name>unnamed1</name>
</geneLocation>
<dbReference type="Pfam" id="PF09423">
    <property type="entry name" value="PhoD"/>
    <property type="match status" value="1"/>
</dbReference>
<sequence>MSENTPKISRRTFVRHTAVLSGGLALLPGLLTSCQDDDEPGLNYTGDFGFREGVASFDPSATGIILWTRYTNAENESGDASLRWEVAASSAFSPLVASGTVAATAGTDYTAAVDVPGLTANTKYYYRFRNERTQVESVVGETKTLPTGSQAGSVKLAVVSCANFQAGLFNVYGAVAASDADAVVHLGDYIYEYGAGGYGTNPATASLNRAHLPATEIISLSDYRTRYRQYRSDKQLQRAHQLKPFICVWDDHEYTNDAYVGGAENHQPATEGSFEERKRVANQAWFEFLPARTTDKTKIYRRFEFGNLVNLLMLDTRIVGRDQQLSLSSYATNPAAFLQALTSSSRSMLGPDQRSWLAGALAGSSARWQVLGSQVLMGKMNIPAELLPLVAQLAAGPTPALLAQYSAQATQLSIIKTRVLAGDPTVTATERARVTTVLPYNLDAWDGYPAERERVYAAAAGKKLISLAGDTHNAWHSDLTTATGQRAGAEFACSSVSSPGFEALLAGDATAIAGFEQSNALLIDDLQYLNASRRGYILATFTAGNATAEYRYVAGLETENIVTTTGRTVVEA</sequence>
<dbReference type="InterPro" id="IPR052900">
    <property type="entry name" value="Phospholipid_Metab_Enz"/>
</dbReference>
<evidence type="ECO:0000259" key="1">
    <source>
        <dbReference type="Pfam" id="PF09423"/>
    </source>
</evidence>
<feature type="domain" description="Phospholipase D N-terminal" evidence="2">
    <location>
        <begin position="53"/>
        <end position="144"/>
    </location>
</feature>
<dbReference type="PANTHER" id="PTHR43606:SF2">
    <property type="entry name" value="ALKALINE PHOSPHATASE FAMILY PROTEIN (AFU_ORTHOLOGUE AFUA_5G03860)"/>
    <property type="match status" value="1"/>
</dbReference>
<dbReference type="PROSITE" id="PS51318">
    <property type="entry name" value="TAT"/>
    <property type="match status" value="1"/>
</dbReference>
<dbReference type="Pfam" id="PF16655">
    <property type="entry name" value="PhoD_N"/>
    <property type="match status" value="1"/>
</dbReference>
<dbReference type="InterPro" id="IPR032093">
    <property type="entry name" value="PhoD_N"/>
</dbReference>
<dbReference type="EMBL" id="CP114768">
    <property type="protein sequence ID" value="WBA44088.1"/>
    <property type="molecule type" value="Genomic_DNA"/>
</dbReference>
<feature type="domain" description="PhoD-like phosphatase metallophosphatase" evidence="1">
    <location>
        <begin position="156"/>
        <end position="550"/>
    </location>
</feature>
<dbReference type="CDD" id="cd07389">
    <property type="entry name" value="MPP_PhoD"/>
    <property type="match status" value="1"/>
</dbReference>
<dbReference type="InterPro" id="IPR006311">
    <property type="entry name" value="TAT_signal"/>
</dbReference>
<dbReference type="Gene3D" id="2.60.40.380">
    <property type="entry name" value="Purple acid phosphatase-like, N-terminal"/>
    <property type="match status" value="1"/>
</dbReference>
<evidence type="ECO:0000313" key="4">
    <source>
        <dbReference type="Proteomes" id="UP001211005"/>
    </source>
</evidence>
<evidence type="ECO:0000313" key="3">
    <source>
        <dbReference type="EMBL" id="WBA44088.1"/>
    </source>
</evidence>
<dbReference type="SUPFAM" id="SSF56300">
    <property type="entry name" value="Metallo-dependent phosphatases"/>
    <property type="match status" value="1"/>
</dbReference>
<dbReference type="RefSeq" id="WP_269562120.1">
    <property type="nucleotide sequence ID" value="NZ_CP114768.1"/>
</dbReference>
<accession>A0ABY7LUL2</accession>
<organism evidence="3 4">
    <name type="scientific">Hymenobacter canadensis</name>
    <dbReference type="NCBI Taxonomy" id="2999067"/>
    <lineage>
        <taxon>Bacteria</taxon>
        <taxon>Pseudomonadati</taxon>
        <taxon>Bacteroidota</taxon>
        <taxon>Cytophagia</taxon>
        <taxon>Cytophagales</taxon>
        <taxon>Hymenobacteraceae</taxon>
        <taxon>Hymenobacter</taxon>
    </lineage>
</organism>
<protein>
    <submittedName>
        <fullName evidence="3">Alkaline phosphatase D family protein</fullName>
    </submittedName>
</protein>
<dbReference type="PROSITE" id="PS51257">
    <property type="entry name" value="PROKAR_LIPOPROTEIN"/>
    <property type="match status" value="1"/>
</dbReference>
<dbReference type="PANTHER" id="PTHR43606">
    <property type="entry name" value="PHOSPHATASE, PUTATIVE (AFU_ORTHOLOGUE AFUA_6G08710)-RELATED"/>
    <property type="match status" value="1"/>
</dbReference>
<keyword evidence="3" id="KW-0614">Plasmid</keyword>
<dbReference type="InterPro" id="IPR029052">
    <property type="entry name" value="Metallo-depent_PP-like"/>
</dbReference>
<keyword evidence="4" id="KW-1185">Reference proteome</keyword>
<name>A0ABY7LUL2_9BACT</name>
<dbReference type="InterPro" id="IPR038607">
    <property type="entry name" value="PhoD-like_sf"/>
</dbReference>
<dbReference type="Proteomes" id="UP001211005">
    <property type="component" value="Plasmid unnamed1"/>
</dbReference>
<reference evidence="3 4" key="1">
    <citation type="submission" date="2022-12" db="EMBL/GenBank/DDBJ databases">
        <title>Hymenobacter canadensis sp. nov. isolated from lake water of the Cambridge Bay, Canada.</title>
        <authorList>
            <person name="Kim W.H."/>
            <person name="Lee Y.M."/>
        </authorList>
    </citation>
    <scope>NUCLEOTIDE SEQUENCE [LARGE SCALE GENOMIC DNA]</scope>
    <source>
        <strain evidence="3 4">PAMC 29467</strain>
        <plasmid evidence="3 4">unnamed1</plasmid>
    </source>
</reference>
<dbReference type="Gene3D" id="3.60.21.70">
    <property type="entry name" value="PhoD-like phosphatase"/>
    <property type="match status" value="1"/>
</dbReference>